<name>S7ZJY6_PENO1</name>
<protein>
    <submittedName>
        <fullName evidence="1">Uncharacterized protein</fullName>
    </submittedName>
</protein>
<dbReference type="EMBL" id="KB644411">
    <property type="protein sequence ID" value="EPS28996.1"/>
    <property type="molecule type" value="Genomic_DNA"/>
</dbReference>
<organism evidence="1 2">
    <name type="scientific">Penicillium oxalicum (strain 114-2 / CGMCC 5302)</name>
    <name type="common">Penicillium decumbens</name>
    <dbReference type="NCBI Taxonomy" id="933388"/>
    <lineage>
        <taxon>Eukaryota</taxon>
        <taxon>Fungi</taxon>
        <taxon>Dikarya</taxon>
        <taxon>Ascomycota</taxon>
        <taxon>Pezizomycotina</taxon>
        <taxon>Eurotiomycetes</taxon>
        <taxon>Eurotiomycetidae</taxon>
        <taxon>Eurotiales</taxon>
        <taxon>Aspergillaceae</taxon>
        <taxon>Penicillium</taxon>
    </lineage>
</organism>
<dbReference type="OrthoDB" id="2841294at2759"/>
<gene>
    <name evidence="1" type="ORF">PDE_03942</name>
</gene>
<dbReference type="PhylomeDB" id="S7ZJY6"/>
<evidence type="ECO:0000313" key="2">
    <source>
        <dbReference type="Proteomes" id="UP000019376"/>
    </source>
</evidence>
<dbReference type="AlphaFoldDB" id="S7ZJY6"/>
<dbReference type="InterPro" id="IPR045469">
    <property type="entry name" value="Nis1"/>
</dbReference>
<dbReference type="HOGENOM" id="CLU_137500_1_2_1"/>
<sequence>MAVAIGIYSCPTSECFTPDETMGTILYVGSFDPKYHEFNLPPYQNFTVKLPSDLGAGRAHINIAHATLIGVSLSPYLETMNRTVVVI</sequence>
<evidence type="ECO:0000313" key="1">
    <source>
        <dbReference type="EMBL" id="EPS28996.1"/>
    </source>
</evidence>
<keyword evidence="2" id="KW-1185">Reference proteome</keyword>
<proteinExistence type="predicted"/>
<accession>S7ZJY6</accession>
<dbReference type="Proteomes" id="UP000019376">
    <property type="component" value="Unassembled WGS sequence"/>
</dbReference>
<dbReference type="Pfam" id="PF19271">
    <property type="entry name" value="Nis1"/>
    <property type="match status" value="1"/>
</dbReference>
<reference evidence="1 2" key="1">
    <citation type="journal article" date="2013" name="PLoS ONE">
        <title>Genomic and secretomic analyses reveal unique features of the lignocellulolytic enzyme system of Penicillium decumbens.</title>
        <authorList>
            <person name="Liu G."/>
            <person name="Zhang L."/>
            <person name="Wei X."/>
            <person name="Zou G."/>
            <person name="Qin Y."/>
            <person name="Ma L."/>
            <person name="Li J."/>
            <person name="Zheng H."/>
            <person name="Wang S."/>
            <person name="Wang C."/>
            <person name="Xun L."/>
            <person name="Zhao G.-P."/>
            <person name="Zhou Z."/>
            <person name="Qu Y."/>
        </authorList>
    </citation>
    <scope>NUCLEOTIDE SEQUENCE [LARGE SCALE GENOMIC DNA]</scope>
    <source>
        <strain evidence="2">114-2 / CGMCC 5302</strain>
    </source>
</reference>